<protein>
    <submittedName>
        <fullName evidence="1">Uncharacterized protein</fullName>
    </submittedName>
</protein>
<dbReference type="RefSeq" id="WP_326834842.1">
    <property type="nucleotide sequence ID" value="NZ_CP142149.1"/>
</dbReference>
<name>A0ABZ1ID95_9PSEU</name>
<gene>
    <name evidence="1" type="ORF">VSH64_07920</name>
</gene>
<evidence type="ECO:0000313" key="1">
    <source>
        <dbReference type="EMBL" id="WSE32034.1"/>
    </source>
</evidence>
<keyword evidence="2" id="KW-1185">Reference proteome</keyword>
<evidence type="ECO:0000313" key="2">
    <source>
        <dbReference type="Proteomes" id="UP001330812"/>
    </source>
</evidence>
<proteinExistence type="predicted"/>
<accession>A0ABZ1ID95</accession>
<reference evidence="1 2" key="1">
    <citation type="journal article" date="2015" name="Int. J. Syst. Evol. Microbiol.">
        <title>Amycolatopsis rhabdoformis sp. nov., an actinomycete isolated from a tropical forest soil.</title>
        <authorList>
            <person name="Souza W.R."/>
            <person name="Silva R.E."/>
            <person name="Goodfellow M."/>
            <person name="Busarakam K."/>
            <person name="Figueiro F.S."/>
            <person name="Ferreira D."/>
            <person name="Rodrigues-Filho E."/>
            <person name="Moraes L.A.B."/>
            <person name="Zucchi T.D."/>
        </authorList>
    </citation>
    <scope>NUCLEOTIDE SEQUENCE [LARGE SCALE GENOMIC DNA]</scope>
    <source>
        <strain evidence="1 2">NCIMB 14900</strain>
    </source>
</reference>
<dbReference type="Proteomes" id="UP001330812">
    <property type="component" value="Chromosome"/>
</dbReference>
<organism evidence="1 2">
    <name type="scientific">Amycolatopsis rhabdoformis</name>
    <dbReference type="NCBI Taxonomy" id="1448059"/>
    <lineage>
        <taxon>Bacteria</taxon>
        <taxon>Bacillati</taxon>
        <taxon>Actinomycetota</taxon>
        <taxon>Actinomycetes</taxon>
        <taxon>Pseudonocardiales</taxon>
        <taxon>Pseudonocardiaceae</taxon>
        <taxon>Amycolatopsis</taxon>
    </lineage>
</organism>
<sequence>MAHAERAEAGQRVGSAARQRFRRGVGHFLDLDQRPRGQVLEHRLGHELLDAADFREHDAVLFTELLERVGDVAGRREAERFGVVRAVEHGEHRRFQAGVDVRGDPVAAVARRVEAQVRADEAVGQVGGVAVERFPALFRSRGWPGRGRP</sequence>
<dbReference type="EMBL" id="CP142149">
    <property type="protein sequence ID" value="WSE32034.1"/>
    <property type="molecule type" value="Genomic_DNA"/>
</dbReference>